<comment type="caution">
    <text evidence="2">The sequence shown here is derived from an EMBL/GenBank/DDBJ whole genome shotgun (WGS) entry which is preliminary data.</text>
</comment>
<proteinExistence type="predicted"/>
<name>A0ABR6Y5H5_9FLAO</name>
<gene>
    <name evidence="2" type="ORF">H6H04_16255</name>
</gene>
<feature type="signal peptide" evidence="1">
    <location>
        <begin position="1"/>
        <end position="20"/>
    </location>
</feature>
<evidence type="ECO:0000256" key="1">
    <source>
        <dbReference type="SAM" id="SignalP"/>
    </source>
</evidence>
<dbReference type="RefSeq" id="WP_186847050.1">
    <property type="nucleotide sequence ID" value="NZ_JACOME010000007.1"/>
</dbReference>
<dbReference type="Proteomes" id="UP000607435">
    <property type="component" value="Unassembled WGS sequence"/>
</dbReference>
<keyword evidence="1" id="KW-0732">Signal</keyword>
<reference evidence="2 3" key="1">
    <citation type="submission" date="2020-08" db="EMBL/GenBank/DDBJ databases">
        <title>Winogradskyella ouciana sp. nov., isolated from the hadal seawater of the Mariana Trench.</title>
        <authorList>
            <person name="He X."/>
        </authorList>
    </citation>
    <scope>NUCLEOTIDE SEQUENCE [LARGE SCALE GENOMIC DNA]</scope>
    <source>
        <strain evidence="2 3">KCTC 22026</strain>
    </source>
</reference>
<organism evidence="2 3">
    <name type="scientific">Winogradskyella echinorum</name>
    <dbReference type="NCBI Taxonomy" id="538189"/>
    <lineage>
        <taxon>Bacteria</taxon>
        <taxon>Pseudomonadati</taxon>
        <taxon>Bacteroidota</taxon>
        <taxon>Flavobacteriia</taxon>
        <taxon>Flavobacteriales</taxon>
        <taxon>Flavobacteriaceae</taxon>
        <taxon>Winogradskyella</taxon>
    </lineage>
</organism>
<evidence type="ECO:0000313" key="2">
    <source>
        <dbReference type="EMBL" id="MBC3847949.1"/>
    </source>
</evidence>
<sequence length="285" mass="33393">MKKTVILLFAFLTSISSMQAQRFEKQLTKMKEAASEFQKRTLLVVLKDEKKEENTKYNEFIKRAFESEWDLNDKIMYVTPKEFKKLRKDNSYSYFTHGNRTYKSPTGLGNELKEVFNMGNCNSKMPVHQHGFEFDKEVSLAELIRQIQMIKIHLNGMKDLDPKTAWNDSKEATKNGLDQSEMADELKKMTLYIDEEAVDDKFKNNLGNLYKYKYKLVTKSEIEIVIVDKVKDVAFLENGRVVESSSGKDMIWFGEVDMSHRSINYRKVKTKLKLKDLKKLVEIMN</sequence>
<evidence type="ECO:0000313" key="3">
    <source>
        <dbReference type="Proteomes" id="UP000607435"/>
    </source>
</evidence>
<keyword evidence="3" id="KW-1185">Reference proteome</keyword>
<feature type="chain" id="PRO_5046814421" evidence="1">
    <location>
        <begin position="21"/>
        <end position="285"/>
    </location>
</feature>
<dbReference type="EMBL" id="JACOME010000007">
    <property type="protein sequence ID" value="MBC3847949.1"/>
    <property type="molecule type" value="Genomic_DNA"/>
</dbReference>
<protein>
    <submittedName>
        <fullName evidence="2">Uncharacterized protein</fullName>
    </submittedName>
</protein>
<accession>A0ABR6Y5H5</accession>